<feature type="compositionally biased region" description="Acidic residues" evidence="1">
    <location>
        <begin position="140"/>
        <end position="149"/>
    </location>
</feature>
<feature type="region of interest" description="Disordered" evidence="1">
    <location>
        <begin position="110"/>
        <end position="235"/>
    </location>
</feature>
<evidence type="ECO:0000313" key="2">
    <source>
        <dbReference type="EMBL" id="KAF7354443.1"/>
    </source>
</evidence>
<sequence>MPVLVRRDGEKIFTIISAEKLKFKFNVQHDCRTAKCEATGERIRMQERVESDNTENFIVHESLDRFIVNSHAFHNAHLLRAALPRDLLAPIPLFEDRRAKHDEFASTLRDTRAVKRAKKKTATGTVKKGRERKRKAAPEPEPDDEDEDNAGAAGPSQPRSRKRARATAPAEPCEELDGEGPVVDNLVAGRAKRVAKPSARALAAKEVSEGSEDEEGLDDASEEDDYLASDDDYSD</sequence>
<proteinExistence type="predicted"/>
<gene>
    <name evidence="2" type="ORF">MVEN_01133300</name>
</gene>
<dbReference type="Proteomes" id="UP000620124">
    <property type="component" value="Unassembled WGS sequence"/>
</dbReference>
<dbReference type="EMBL" id="JACAZI010000008">
    <property type="protein sequence ID" value="KAF7354443.1"/>
    <property type="molecule type" value="Genomic_DNA"/>
</dbReference>
<keyword evidence="3" id="KW-1185">Reference proteome</keyword>
<feature type="compositionally biased region" description="Basic residues" evidence="1">
    <location>
        <begin position="114"/>
        <end position="135"/>
    </location>
</feature>
<reference evidence="2" key="1">
    <citation type="submission" date="2020-05" db="EMBL/GenBank/DDBJ databases">
        <title>Mycena genomes resolve the evolution of fungal bioluminescence.</title>
        <authorList>
            <person name="Tsai I.J."/>
        </authorList>
    </citation>
    <scope>NUCLEOTIDE SEQUENCE</scope>
    <source>
        <strain evidence="2">CCC161011</strain>
    </source>
</reference>
<evidence type="ECO:0000313" key="3">
    <source>
        <dbReference type="Proteomes" id="UP000620124"/>
    </source>
</evidence>
<protein>
    <submittedName>
        <fullName evidence="2">Uncharacterized protein</fullName>
    </submittedName>
</protein>
<evidence type="ECO:0000256" key="1">
    <source>
        <dbReference type="SAM" id="MobiDB-lite"/>
    </source>
</evidence>
<accession>A0A8H6Y731</accession>
<comment type="caution">
    <text evidence="2">The sequence shown here is derived from an EMBL/GenBank/DDBJ whole genome shotgun (WGS) entry which is preliminary data.</text>
</comment>
<dbReference type="AlphaFoldDB" id="A0A8H6Y731"/>
<organism evidence="2 3">
    <name type="scientific">Mycena venus</name>
    <dbReference type="NCBI Taxonomy" id="2733690"/>
    <lineage>
        <taxon>Eukaryota</taxon>
        <taxon>Fungi</taxon>
        <taxon>Dikarya</taxon>
        <taxon>Basidiomycota</taxon>
        <taxon>Agaricomycotina</taxon>
        <taxon>Agaricomycetes</taxon>
        <taxon>Agaricomycetidae</taxon>
        <taxon>Agaricales</taxon>
        <taxon>Marasmiineae</taxon>
        <taxon>Mycenaceae</taxon>
        <taxon>Mycena</taxon>
    </lineage>
</organism>
<feature type="compositionally biased region" description="Acidic residues" evidence="1">
    <location>
        <begin position="209"/>
        <end position="235"/>
    </location>
</feature>
<name>A0A8H6Y731_9AGAR</name>
<dbReference type="OrthoDB" id="2947226at2759"/>